<protein>
    <recommendedName>
        <fullName evidence="3">MORN repeat-containing protein 5</fullName>
    </recommendedName>
</protein>
<accession>A0A7S3PNP5</accession>
<keyword evidence="1" id="KW-0677">Repeat</keyword>
<organism evidence="2">
    <name type="scientific">Aplanochytrium stocchinoi</name>
    <dbReference type="NCBI Taxonomy" id="215587"/>
    <lineage>
        <taxon>Eukaryota</taxon>
        <taxon>Sar</taxon>
        <taxon>Stramenopiles</taxon>
        <taxon>Bigyra</taxon>
        <taxon>Labyrinthulomycetes</taxon>
        <taxon>Thraustochytrida</taxon>
        <taxon>Thraustochytriidae</taxon>
        <taxon>Aplanochytrium</taxon>
    </lineage>
</organism>
<name>A0A7S3PNP5_9STRA</name>
<dbReference type="Gene3D" id="2.20.110.10">
    <property type="entry name" value="Histone H3 K4-specific methyltransferase SET7/9 N-terminal domain"/>
    <property type="match status" value="2"/>
</dbReference>
<dbReference type="InterPro" id="IPR003409">
    <property type="entry name" value="MORN"/>
</dbReference>
<dbReference type="PANTHER" id="PTHR43215">
    <property type="entry name" value="RADIAL SPOKE HEAD 1 HOMOLOG"/>
    <property type="match status" value="1"/>
</dbReference>
<evidence type="ECO:0008006" key="3">
    <source>
        <dbReference type="Google" id="ProtNLM"/>
    </source>
</evidence>
<sequence>MGNKGTRYFENFVYPSGNTYTGEMKGKKRHGTGVYTWSEDGCIYDGDWYENQQNGQGTMTFKNGNRYIGEFVKNNIHGEGMLVTRNGETIKGYFQFKQRMMTVDGPRYPVGEYMLNVDVTSSNGSKQKYVGPATLHIYTGMLVLPGMAKPDQPIYDAIVVMDPVTENKSQFAVVDNVNAAANTIPVATATPVAANQIPTGIVVNQVPVVEAMPVQAAGAQTVTAEEGHVTGVAFGKQDEAYVREVKLKSRPVNVFDPRNYF</sequence>
<gene>
    <name evidence="2" type="ORF">ASTO00021_LOCUS15420</name>
</gene>
<dbReference type="PANTHER" id="PTHR43215:SF14">
    <property type="entry name" value="RADIAL SPOKE HEAD 1 HOMOLOG"/>
    <property type="match status" value="1"/>
</dbReference>
<evidence type="ECO:0000256" key="1">
    <source>
        <dbReference type="ARBA" id="ARBA00022737"/>
    </source>
</evidence>
<proteinExistence type="predicted"/>
<dbReference type="AlphaFoldDB" id="A0A7S3PNP5"/>
<dbReference type="SMART" id="SM00698">
    <property type="entry name" value="MORN"/>
    <property type="match status" value="3"/>
</dbReference>
<dbReference type="SUPFAM" id="SSF82185">
    <property type="entry name" value="Histone H3 K4-specific methyltransferase SET7/9 N-terminal domain"/>
    <property type="match status" value="1"/>
</dbReference>
<reference evidence="2" key="1">
    <citation type="submission" date="2021-01" db="EMBL/GenBank/DDBJ databases">
        <authorList>
            <person name="Corre E."/>
            <person name="Pelletier E."/>
            <person name="Niang G."/>
            <person name="Scheremetjew M."/>
            <person name="Finn R."/>
            <person name="Kale V."/>
            <person name="Holt S."/>
            <person name="Cochrane G."/>
            <person name="Meng A."/>
            <person name="Brown T."/>
            <person name="Cohen L."/>
        </authorList>
    </citation>
    <scope>NUCLEOTIDE SEQUENCE</scope>
    <source>
        <strain evidence="2">GSBS06</strain>
    </source>
</reference>
<dbReference type="Pfam" id="PF02493">
    <property type="entry name" value="MORN"/>
    <property type="match status" value="3"/>
</dbReference>
<dbReference type="EMBL" id="HBIN01020195">
    <property type="protein sequence ID" value="CAE0445401.1"/>
    <property type="molecule type" value="Transcribed_RNA"/>
</dbReference>
<evidence type="ECO:0000313" key="2">
    <source>
        <dbReference type="EMBL" id="CAE0445401.1"/>
    </source>
</evidence>